<evidence type="ECO:0000313" key="1">
    <source>
        <dbReference type="EMBL" id="VEL26207.1"/>
    </source>
</evidence>
<organism evidence="1 2">
    <name type="scientific">Protopolystoma xenopodis</name>
    <dbReference type="NCBI Taxonomy" id="117903"/>
    <lineage>
        <taxon>Eukaryota</taxon>
        <taxon>Metazoa</taxon>
        <taxon>Spiralia</taxon>
        <taxon>Lophotrochozoa</taxon>
        <taxon>Platyhelminthes</taxon>
        <taxon>Monogenea</taxon>
        <taxon>Polyopisthocotylea</taxon>
        <taxon>Polystomatidea</taxon>
        <taxon>Polystomatidae</taxon>
        <taxon>Protopolystoma</taxon>
    </lineage>
</organism>
<gene>
    <name evidence="1" type="ORF">PXEA_LOCUS19647</name>
</gene>
<proteinExistence type="predicted"/>
<name>A0A448X2E1_9PLAT</name>
<dbReference type="EMBL" id="CAAALY010078762">
    <property type="protein sequence ID" value="VEL26207.1"/>
    <property type="molecule type" value="Genomic_DNA"/>
</dbReference>
<accession>A0A448X2E1</accession>
<keyword evidence="2" id="KW-1185">Reference proteome</keyword>
<comment type="caution">
    <text evidence="1">The sequence shown here is derived from an EMBL/GenBank/DDBJ whole genome shotgun (WGS) entry which is preliminary data.</text>
</comment>
<evidence type="ECO:0000313" key="2">
    <source>
        <dbReference type="Proteomes" id="UP000784294"/>
    </source>
</evidence>
<dbReference type="Proteomes" id="UP000784294">
    <property type="component" value="Unassembled WGS sequence"/>
</dbReference>
<sequence>MHCSVKLVIVSGAFEVADDLMVAKDPVVIAVHPVEHLPKTPFLLSSCNSNGHLALSSCRAGWAGYKQLVR</sequence>
<protein>
    <submittedName>
        <fullName evidence="1">Uncharacterized protein</fullName>
    </submittedName>
</protein>
<dbReference type="AlphaFoldDB" id="A0A448X2E1"/>
<reference evidence="1" key="1">
    <citation type="submission" date="2018-11" db="EMBL/GenBank/DDBJ databases">
        <authorList>
            <consortium name="Pathogen Informatics"/>
        </authorList>
    </citation>
    <scope>NUCLEOTIDE SEQUENCE</scope>
</reference>